<organism evidence="1 2">
    <name type="scientific">Aspergillus chevalieri</name>
    <name type="common">Eurotium chevalieri</name>
    <dbReference type="NCBI Taxonomy" id="182096"/>
    <lineage>
        <taxon>Eukaryota</taxon>
        <taxon>Fungi</taxon>
        <taxon>Dikarya</taxon>
        <taxon>Ascomycota</taxon>
        <taxon>Pezizomycotina</taxon>
        <taxon>Eurotiomycetes</taxon>
        <taxon>Eurotiomycetidae</taxon>
        <taxon>Eurotiales</taxon>
        <taxon>Aspergillaceae</taxon>
        <taxon>Aspergillus</taxon>
        <taxon>Aspergillus subgen. Aspergillus</taxon>
    </lineage>
</organism>
<dbReference type="Proteomes" id="UP000637239">
    <property type="component" value="Chromosome 7"/>
</dbReference>
<protein>
    <submittedName>
        <fullName evidence="1">Uncharacterized protein</fullName>
    </submittedName>
</protein>
<dbReference type="RefSeq" id="XP_043139822.1">
    <property type="nucleotide sequence ID" value="XM_043282444.1"/>
</dbReference>
<keyword evidence="2" id="KW-1185">Reference proteome</keyword>
<reference evidence="1" key="1">
    <citation type="submission" date="2021-01" db="EMBL/GenBank/DDBJ databases">
        <authorList>
            <consortium name="Aspergillus chevalieri M1 genome sequencing consortium"/>
            <person name="Kazuki M."/>
            <person name="Futagami T."/>
        </authorList>
    </citation>
    <scope>NUCLEOTIDE SEQUENCE</scope>
    <source>
        <strain evidence="1">M1</strain>
    </source>
</reference>
<accession>A0A7R7VVB5</accession>
<dbReference type="KEGG" id="ache:ACHE_70143S"/>
<proteinExistence type="predicted"/>
<evidence type="ECO:0000313" key="2">
    <source>
        <dbReference type="Proteomes" id="UP000637239"/>
    </source>
</evidence>
<dbReference type="EMBL" id="AP024422">
    <property type="protein sequence ID" value="BCR91300.1"/>
    <property type="molecule type" value="Genomic_DNA"/>
</dbReference>
<reference evidence="1" key="2">
    <citation type="submission" date="2021-02" db="EMBL/GenBank/DDBJ databases">
        <title>Aspergillus chevalieri M1 genome sequence.</title>
        <authorList>
            <person name="Kadooka C."/>
            <person name="Mori K."/>
            <person name="Futagami T."/>
        </authorList>
    </citation>
    <scope>NUCLEOTIDE SEQUENCE</scope>
    <source>
        <strain evidence="1">M1</strain>
    </source>
</reference>
<dbReference type="AlphaFoldDB" id="A0A7R7VVB5"/>
<evidence type="ECO:0000313" key="1">
    <source>
        <dbReference type="EMBL" id="BCR91300.1"/>
    </source>
</evidence>
<name>A0A7R7VVB5_ASPCH</name>
<dbReference type="GeneID" id="66985658"/>
<sequence length="125" mass="13985">MCLTSPLHFTHIHLAESDPSSPDSFAAFVASRCRAYVLSEEPLGVPVEGIRQHGCNCYASGEALNIECIMPRAWKAMLEWLERVHADPDYYETKLVVKEVSIDELDKLKDLEDDDSNEEAGETEG</sequence>
<gene>
    <name evidence="1" type="ORF">ACHE_70143S</name>
</gene>